<evidence type="ECO:0000256" key="1">
    <source>
        <dbReference type="SAM" id="MobiDB-lite"/>
    </source>
</evidence>
<evidence type="ECO:0000313" key="2">
    <source>
        <dbReference type="EMBL" id="RVT96296.1"/>
    </source>
</evidence>
<gene>
    <name evidence="2" type="ORF">EOD42_14390</name>
</gene>
<sequence>MARANSPQALVARLSSEAALRALPLAARSLWLSLALAADGDGWLPLPEGAEPREAMAKLAGCLLSEVHAAGKVLWDAEVLHRDEGGRYRVEVFHGISERKLAAQRANAKLGGRPRKDGSPARPALRLVSDRTVAVAHTAETHRYPNGKPTDTQSIPTDTQNVSHGDTHRKATETQNVSHGEAHRGSNARVGISPLKITPNQPPQDSEGESLSAREAPGPEPESAAAMAARGAVLGEKLARIAGFPGTGGYNFREVINWLSQGVSEVTAERVVRELTASKLAFGGDAPGSFSYFRRAVLAAHAAEKALPPGAPKQTGNWDVTPKQRAAIQKAMKVAAAAEYEGWWPKDLDGERDPAVLRRVAKVLQPHLGTEVLPYGFPDMASFERFMARAAAAPAADEGDAA</sequence>
<dbReference type="AlphaFoldDB" id="A0A437MF98"/>
<dbReference type="RefSeq" id="WP_127788229.1">
    <property type="nucleotide sequence ID" value="NZ_SACL01000004.1"/>
</dbReference>
<protein>
    <submittedName>
        <fullName evidence="2">Uncharacterized protein</fullName>
    </submittedName>
</protein>
<proteinExistence type="predicted"/>
<feature type="region of interest" description="Disordered" evidence="1">
    <location>
        <begin position="106"/>
        <end position="228"/>
    </location>
</feature>
<feature type="compositionally biased region" description="Polar residues" evidence="1">
    <location>
        <begin position="149"/>
        <end position="164"/>
    </location>
</feature>
<feature type="compositionally biased region" description="Low complexity" evidence="1">
    <location>
        <begin position="213"/>
        <end position="228"/>
    </location>
</feature>
<name>A0A437MF98_9PROT</name>
<keyword evidence="3" id="KW-1185">Reference proteome</keyword>
<dbReference type="Proteomes" id="UP000282957">
    <property type="component" value="Unassembled WGS sequence"/>
</dbReference>
<accession>A0A437MF98</accession>
<dbReference type="EMBL" id="SACL01000004">
    <property type="protein sequence ID" value="RVT96296.1"/>
    <property type="molecule type" value="Genomic_DNA"/>
</dbReference>
<organism evidence="2 3">
    <name type="scientific">Rhodovarius crocodyli</name>
    <dbReference type="NCBI Taxonomy" id="1979269"/>
    <lineage>
        <taxon>Bacteria</taxon>
        <taxon>Pseudomonadati</taxon>
        <taxon>Pseudomonadota</taxon>
        <taxon>Alphaproteobacteria</taxon>
        <taxon>Acetobacterales</taxon>
        <taxon>Roseomonadaceae</taxon>
        <taxon>Rhodovarius</taxon>
    </lineage>
</organism>
<comment type="caution">
    <text evidence="2">The sequence shown here is derived from an EMBL/GenBank/DDBJ whole genome shotgun (WGS) entry which is preliminary data.</text>
</comment>
<evidence type="ECO:0000313" key="3">
    <source>
        <dbReference type="Proteomes" id="UP000282957"/>
    </source>
</evidence>
<reference evidence="2 3" key="1">
    <citation type="submission" date="2019-01" db="EMBL/GenBank/DDBJ databases">
        <authorList>
            <person name="Chen W.-M."/>
        </authorList>
    </citation>
    <scope>NUCLEOTIDE SEQUENCE [LARGE SCALE GENOMIC DNA]</scope>
    <source>
        <strain evidence="2 3">CCP-6</strain>
    </source>
</reference>